<reference evidence="2" key="1">
    <citation type="submission" date="2022-11" db="UniProtKB">
        <authorList>
            <consortium name="WormBaseParasite"/>
        </authorList>
    </citation>
    <scope>IDENTIFICATION</scope>
</reference>
<evidence type="ECO:0000313" key="2">
    <source>
        <dbReference type="WBParaSite" id="nRc.2.0.1.t00551-RA"/>
    </source>
</evidence>
<evidence type="ECO:0000313" key="1">
    <source>
        <dbReference type="Proteomes" id="UP000887565"/>
    </source>
</evidence>
<dbReference type="AlphaFoldDB" id="A0A915HGW4"/>
<organism evidence="1 2">
    <name type="scientific">Romanomermis culicivorax</name>
    <name type="common">Nematode worm</name>
    <dbReference type="NCBI Taxonomy" id="13658"/>
    <lineage>
        <taxon>Eukaryota</taxon>
        <taxon>Metazoa</taxon>
        <taxon>Ecdysozoa</taxon>
        <taxon>Nematoda</taxon>
        <taxon>Enoplea</taxon>
        <taxon>Dorylaimia</taxon>
        <taxon>Mermithida</taxon>
        <taxon>Mermithoidea</taxon>
        <taxon>Mermithidae</taxon>
        <taxon>Romanomermis</taxon>
    </lineage>
</organism>
<name>A0A915HGW4_ROMCU</name>
<protein>
    <submittedName>
        <fullName evidence="2">Uncharacterized protein</fullName>
    </submittedName>
</protein>
<accession>A0A915HGW4</accession>
<dbReference type="Proteomes" id="UP000887565">
    <property type="component" value="Unplaced"/>
</dbReference>
<sequence>MPEYLEIVRYVLNLKKHFLQSKFFTIRVKAVPTMKTAAEKMGETAERPLANITMLAPSDINDVARKTNDDAILYTAMLL</sequence>
<dbReference type="WBParaSite" id="nRc.2.0.1.t00551-RA">
    <property type="protein sequence ID" value="nRc.2.0.1.t00551-RA"/>
    <property type="gene ID" value="nRc.2.0.1.g00551"/>
</dbReference>
<proteinExistence type="predicted"/>
<keyword evidence="1" id="KW-1185">Reference proteome</keyword>